<accession>A0A0E9X2A0</accession>
<proteinExistence type="predicted"/>
<evidence type="ECO:0000313" key="1">
    <source>
        <dbReference type="EMBL" id="JAH96596.1"/>
    </source>
</evidence>
<reference evidence="1" key="1">
    <citation type="submission" date="2014-11" db="EMBL/GenBank/DDBJ databases">
        <authorList>
            <person name="Amaro Gonzalez C."/>
        </authorList>
    </citation>
    <scope>NUCLEOTIDE SEQUENCE</scope>
</reference>
<protein>
    <submittedName>
        <fullName evidence="1">Uncharacterized protein</fullName>
    </submittedName>
</protein>
<organism evidence="1">
    <name type="scientific">Anguilla anguilla</name>
    <name type="common">European freshwater eel</name>
    <name type="synonym">Muraena anguilla</name>
    <dbReference type="NCBI Taxonomy" id="7936"/>
    <lineage>
        <taxon>Eukaryota</taxon>
        <taxon>Metazoa</taxon>
        <taxon>Chordata</taxon>
        <taxon>Craniata</taxon>
        <taxon>Vertebrata</taxon>
        <taxon>Euteleostomi</taxon>
        <taxon>Actinopterygii</taxon>
        <taxon>Neopterygii</taxon>
        <taxon>Teleostei</taxon>
        <taxon>Anguilliformes</taxon>
        <taxon>Anguillidae</taxon>
        <taxon>Anguilla</taxon>
    </lineage>
</organism>
<dbReference type="AlphaFoldDB" id="A0A0E9X2A0"/>
<name>A0A0E9X2A0_ANGAN</name>
<dbReference type="EMBL" id="GBXM01011981">
    <property type="protein sequence ID" value="JAH96596.1"/>
    <property type="molecule type" value="Transcribed_RNA"/>
</dbReference>
<sequence>MYILIHSKTSIYKLKKFFTNRHCQFIHAFRKGSNTMAIALKPMPSPLGCLLNCLWILKFCEVSYRAHITLFIKDKGS</sequence>
<reference evidence="1" key="2">
    <citation type="journal article" date="2015" name="Fish Shellfish Immunol.">
        <title>Early steps in the European eel (Anguilla anguilla)-Vibrio vulnificus interaction in the gills: Role of the RtxA13 toxin.</title>
        <authorList>
            <person name="Callol A."/>
            <person name="Pajuelo D."/>
            <person name="Ebbesson L."/>
            <person name="Teles M."/>
            <person name="MacKenzie S."/>
            <person name="Amaro C."/>
        </authorList>
    </citation>
    <scope>NUCLEOTIDE SEQUENCE</scope>
</reference>